<dbReference type="AlphaFoldDB" id="A0A6N9PWM4"/>
<evidence type="ECO:0000256" key="3">
    <source>
        <dbReference type="ARBA" id="ARBA00022525"/>
    </source>
</evidence>
<evidence type="ECO:0000313" key="12">
    <source>
        <dbReference type="EMBL" id="NBI27919.1"/>
    </source>
</evidence>
<feature type="active site" description="Charge relay system" evidence="7">
    <location>
        <position position="141"/>
    </location>
</feature>
<evidence type="ECO:0000256" key="8">
    <source>
        <dbReference type="RuleBase" id="RU003355"/>
    </source>
</evidence>
<feature type="region of interest" description="Disordered" evidence="9">
    <location>
        <begin position="382"/>
        <end position="463"/>
    </location>
</feature>
<dbReference type="InterPro" id="IPR050131">
    <property type="entry name" value="Peptidase_S8_subtilisin-like"/>
</dbReference>
<dbReference type="PROSITE" id="PS50060">
    <property type="entry name" value="MAM_2"/>
    <property type="match status" value="1"/>
</dbReference>
<reference evidence="12 13" key="1">
    <citation type="submission" date="2019-01" db="EMBL/GenBank/DDBJ databases">
        <title>Chengkuizengella sp. nov., isolated from deep-sea sediment of East Pacific Ocean.</title>
        <authorList>
            <person name="Yang J."/>
            <person name="Lai Q."/>
            <person name="Shao Z."/>
        </authorList>
    </citation>
    <scope>NUCLEOTIDE SEQUENCE [LARGE SCALE GENOMIC DNA]</scope>
    <source>
        <strain evidence="12 13">YPA3-1-1</strain>
    </source>
</reference>
<evidence type="ECO:0000256" key="10">
    <source>
        <dbReference type="SAM" id="SignalP"/>
    </source>
</evidence>
<comment type="subcellular location">
    <subcellularLocation>
        <location evidence="1">Secreted</location>
    </subcellularLocation>
</comment>
<dbReference type="InterPro" id="IPR000209">
    <property type="entry name" value="Peptidase_S8/S53_dom"/>
</dbReference>
<dbReference type="InterPro" id="IPR036852">
    <property type="entry name" value="Peptidase_S8/S53_dom_sf"/>
</dbReference>
<dbReference type="InterPro" id="IPR022398">
    <property type="entry name" value="Peptidase_S8_His-AS"/>
</dbReference>
<name>A0A6N9PWM4_9BACL</name>
<keyword evidence="5 7" id="KW-0378">Hydrolase</keyword>
<organism evidence="12 13">
    <name type="scientific">Chengkuizengella marina</name>
    <dbReference type="NCBI Taxonomy" id="2507566"/>
    <lineage>
        <taxon>Bacteria</taxon>
        <taxon>Bacillati</taxon>
        <taxon>Bacillota</taxon>
        <taxon>Bacilli</taxon>
        <taxon>Bacillales</taxon>
        <taxon>Paenibacillaceae</taxon>
        <taxon>Chengkuizengella</taxon>
    </lineage>
</organism>
<keyword evidence="10" id="KW-0732">Signal</keyword>
<dbReference type="InterPro" id="IPR015500">
    <property type="entry name" value="Peptidase_S8_subtilisin-rel"/>
</dbReference>
<dbReference type="PROSITE" id="PS51892">
    <property type="entry name" value="SUBTILASE"/>
    <property type="match status" value="1"/>
</dbReference>
<dbReference type="SUPFAM" id="SSF49899">
    <property type="entry name" value="Concanavalin A-like lectins/glucanases"/>
    <property type="match status" value="1"/>
</dbReference>
<dbReference type="InterPro" id="IPR013320">
    <property type="entry name" value="ConA-like_dom_sf"/>
</dbReference>
<feature type="domain" description="MAM" evidence="11">
    <location>
        <begin position="392"/>
        <end position="574"/>
    </location>
</feature>
<dbReference type="PROSITE" id="PS00138">
    <property type="entry name" value="SUBTILASE_SER"/>
    <property type="match status" value="1"/>
</dbReference>
<dbReference type="PROSITE" id="PS00137">
    <property type="entry name" value="SUBTILASE_HIS"/>
    <property type="match status" value="1"/>
</dbReference>
<feature type="compositionally biased region" description="Polar residues" evidence="9">
    <location>
        <begin position="405"/>
        <end position="418"/>
    </location>
</feature>
<protein>
    <submittedName>
        <fullName evidence="12">Peptidase S8</fullName>
    </submittedName>
</protein>
<dbReference type="GO" id="GO:0004252">
    <property type="term" value="F:serine-type endopeptidase activity"/>
    <property type="evidence" value="ECO:0007669"/>
    <property type="project" value="UniProtKB-UniRule"/>
</dbReference>
<dbReference type="OrthoDB" id="9798386at2"/>
<feature type="compositionally biased region" description="Low complexity" evidence="9">
    <location>
        <begin position="450"/>
        <end position="461"/>
    </location>
</feature>
<dbReference type="CDD" id="cd07484">
    <property type="entry name" value="Peptidases_S8_Thermitase_like"/>
    <property type="match status" value="1"/>
</dbReference>
<sequence length="574" mass="60157">MNFKRFFTVFMAIALIFSFSITSSAETTSEESTIIVKFKDKTSKEMKKRIHQEEKAEVLKKNEQIGFEVVKVKGKSVEKALKQYKNRADVEYAEPIIEFYALFTPNDPLYASDQYGPQIMDAEAAWDITQGSSSVVVAVIDTGVQEDHEDLAGRVVRGYDFIDNDSNPADEHGHGTHVAGTVGAITNNGIGVAGVAPNVTIMGVRVLNASGSGTNQGVADGITYAADNGADVINLSLGSTAPSAAVEDAVNYAWNAGVVVVCAAGNAGSTSPHYPAYYENSLAVAATDSNDAKAWFSTYGSWVDVAAPGVGIISTQLGGGYVSFNGTSMAAPHTAGLAALLASQGLSHVEIRDRIESTADPIPGTGSDWEHGRINAFAAVSGGDVPGPGPDPTVVFEDDFETDKGWTSNPNGSDTATTGMWERANPKSTRSSGAKQLGKTTSGKFDLVTGASSKGSSANSNDIDNGVTSIQSSAISLPTDGSLTLSFSYYFSHDSNASNDDFFRVNLVRSDASVVTVFEEIGTSSDQDAAWSNQSLDLSSYAGEDVHLQFEAADAGGPSLVEAGVDDVKIENGG</sequence>
<dbReference type="SUPFAM" id="SSF52743">
    <property type="entry name" value="Subtilisin-like"/>
    <property type="match status" value="1"/>
</dbReference>
<evidence type="ECO:0000259" key="11">
    <source>
        <dbReference type="PROSITE" id="PS50060"/>
    </source>
</evidence>
<dbReference type="GO" id="GO:0005576">
    <property type="term" value="C:extracellular region"/>
    <property type="evidence" value="ECO:0007669"/>
    <property type="project" value="UniProtKB-SubCell"/>
</dbReference>
<gene>
    <name evidence="12" type="ORF">ERL59_02950</name>
</gene>
<evidence type="ECO:0000256" key="1">
    <source>
        <dbReference type="ARBA" id="ARBA00004613"/>
    </source>
</evidence>
<dbReference type="InterPro" id="IPR054399">
    <property type="entry name" value="Fervidolysin-like_N_prodom"/>
</dbReference>
<dbReference type="PRINTS" id="PR00723">
    <property type="entry name" value="SUBTILISIN"/>
</dbReference>
<dbReference type="Gene3D" id="2.60.120.200">
    <property type="match status" value="1"/>
</dbReference>
<evidence type="ECO:0000256" key="4">
    <source>
        <dbReference type="ARBA" id="ARBA00022670"/>
    </source>
</evidence>
<dbReference type="InterPro" id="IPR034084">
    <property type="entry name" value="Thermitase-like_dom"/>
</dbReference>
<dbReference type="InterPro" id="IPR023827">
    <property type="entry name" value="Peptidase_S8_Asp-AS"/>
</dbReference>
<feature type="signal peptide" evidence="10">
    <location>
        <begin position="1"/>
        <end position="25"/>
    </location>
</feature>
<evidence type="ECO:0000256" key="5">
    <source>
        <dbReference type="ARBA" id="ARBA00022801"/>
    </source>
</evidence>
<dbReference type="GO" id="GO:0016020">
    <property type="term" value="C:membrane"/>
    <property type="evidence" value="ECO:0007669"/>
    <property type="project" value="InterPro"/>
</dbReference>
<comment type="similarity">
    <text evidence="2 7 8">Belongs to the peptidase S8 family.</text>
</comment>
<feature type="compositionally biased region" description="Polar residues" evidence="9">
    <location>
        <begin position="426"/>
        <end position="443"/>
    </location>
</feature>
<dbReference type="InterPro" id="IPR000998">
    <property type="entry name" value="MAM_dom"/>
</dbReference>
<dbReference type="Pfam" id="PF00082">
    <property type="entry name" value="Peptidase_S8"/>
    <property type="match status" value="1"/>
</dbReference>
<keyword evidence="6 7" id="KW-0720">Serine protease</keyword>
<dbReference type="InterPro" id="IPR023828">
    <property type="entry name" value="Peptidase_S8_Ser-AS"/>
</dbReference>
<dbReference type="PANTHER" id="PTHR43806">
    <property type="entry name" value="PEPTIDASE S8"/>
    <property type="match status" value="1"/>
</dbReference>
<dbReference type="Gene3D" id="3.40.50.200">
    <property type="entry name" value="Peptidase S8/S53 domain"/>
    <property type="match status" value="1"/>
</dbReference>
<keyword evidence="3" id="KW-0964">Secreted</keyword>
<feature type="active site" description="Charge relay system" evidence="7">
    <location>
        <position position="174"/>
    </location>
</feature>
<evidence type="ECO:0000313" key="13">
    <source>
        <dbReference type="Proteomes" id="UP000448943"/>
    </source>
</evidence>
<proteinExistence type="inferred from homology"/>
<accession>A0A6N9PWM4</accession>
<dbReference type="EMBL" id="SIJB01000007">
    <property type="protein sequence ID" value="NBI27919.1"/>
    <property type="molecule type" value="Genomic_DNA"/>
</dbReference>
<dbReference type="PANTHER" id="PTHR43806:SF11">
    <property type="entry name" value="CEREVISIN-RELATED"/>
    <property type="match status" value="1"/>
</dbReference>
<feature type="active site" description="Charge relay system" evidence="7">
    <location>
        <position position="328"/>
    </location>
</feature>
<comment type="caution">
    <text evidence="12">The sequence shown here is derived from an EMBL/GenBank/DDBJ whole genome shotgun (WGS) entry which is preliminary data.</text>
</comment>
<keyword evidence="4 7" id="KW-0645">Protease</keyword>
<dbReference type="Proteomes" id="UP000448943">
    <property type="component" value="Unassembled WGS sequence"/>
</dbReference>
<evidence type="ECO:0000256" key="6">
    <source>
        <dbReference type="ARBA" id="ARBA00022825"/>
    </source>
</evidence>
<dbReference type="PROSITE" id="PS00136">
    <property type="entry name" value="SUBTILASE_ASP"/>
    <property type="match status" value="1"/>
</dbReference>
<dbReference type="Pfam" id="PF22148">
    <property type="entry name" value="Fervidolysin_NPro-like"/>
    <property type="match status" value="1"/>
</dbReference>
<evidence type="ECO:0000256" key="2">
    <source>
        <dbReference type="ARBA" id="ARBA00011073"/>
    </source>
</evidence>
<feature type="chain" id="PRO_5026792137" evidence="10">
    <location>
        <begin position="26"/>
        <end position="574"/>
    </location>
</feature>
<evidence type="ECO:0000256" key="7">
    <source>
        <dbReference type="PROSITE-ProRule" id="PRU01240"/>
    </source>
</evidence>
<evidence type="ECO:0000256" key="9">
    <source>
        <dbReference type="SAM" id="MobiDB-lite"/>
    </source>
</evidence>
<dbReference type="GO" id="GO:0006508">
    <property type="term" value="P:proteolysis"/>
    <property type="evidence" value="ECO:0007669"/>
    <property type="project" value="UniProtKB-KW"/>
</dbReference>
<keyword evidence="13" id="KW-1185">Reference proteome</keyword>